<keyword evidence="3 9" id="KW-0548">Nucleotidyltransferase</keyword>
<dbReference type="PRINTS" id="PR01020">
    <property type="entry name" value="LPSBIOSNTHSS"/>
</dbReference>
<keyword evidence="12" id="KW-1185">Reference proteome</keyword>
<evidence type="ECO:0000256" key="9">
    <source>
        <dbReference type="HAMAP-Rule" id="MF_00151"/>
    </source>
</evidence>
<evidence type="ECO:0000256" key="7">
    <source>
        <dbReference type="ARBA" id="ARBA00022993"/>
    </source>
</evidence>
<dbReference type="GO" id="GO:0005737">
    <property type="term" value="C:cytoplasm"/>
    <property type="evidence" value="ECO:0007669"/>
    <property type="project" value="UniProtKB-SubCell"/>
</dbReference>
<feature type="site" description="Transition state stabilizer" evidence="9">
    <location>
        <position position="17"/>
    </location>
</feature>
<dbReference type="EC" id="2.7.7.3" evidence="9"/>
<feature type="binding site" evidence="9">
    <location>
        <position position="99"/>
    </location>
    <ligand>
        <name>ATP</name>
        <dbReference type="ChEBI" id="CHEBI:30616"/>
    </ligand>
</feature>
<comment type="subunit">
    <text evidence="9">Homohexamer.</text>
</comment>
<evidence type="ECO:0000313" key="12">
    <source>
        <dbReference type="Proteomes" id="UP000016057"/>
    </source>
</evidence>
<protein>
    <recommendedName>
        <fullName evidence="9">Phosphopantetheine adenylyltransferase</fullName>
        <ecNumber evidence="9">2.7.7.3</ecNumber>
    </recommendedName>
    <alternativeName>
        <fullName evidence="9">Dephospho-CoA pyrophosphorylase</fullName>
    </alternativeName>
    <alternativeName>
        <fullName evidence="9">Pantetheine-phosphate adenylyltransferase</fullName>
        <shortName evidence="9">PPAT</shortName>
    </alternativeName>
</protein>
<dbReference type="InterPro" id="IPR014729">
    <property type="entry name" value="Rossmann-like_a/b/a_fold"/>
</dbReference>
<proteinExistence type="inferred from homology"/>
<evidence type="ECO:0000256" key="2">
    <source>
        <dbReference type="ARBA" id="ARBA00022679"/>
    </source>
</evidence>
<dbReference type="AlphaFoldDB" id="K8ZMN6"/>
<feature type="binding site" evidence="9">
    <location>
        <position position="88"/>
    </location>
    <ligand>
        <name>substrate</name>
    </ligand>
</feature>
<comment type="subcellular location">
    <subcellularLocation>
        <location evidence="9">Cytoplasm</location>
    </subcellularLocation>
</comment>
<evidence type="ECO:0000256" key="1">
    <source>
        <dbReference type="ARBA" id="ARBA00022490"/>
    </source>
</evidence>
<dbReference type="OrthoDB" id="9806661at2"/>
<feature type="binding site" evidence="9">
    <location>
        <position position="41"/>
    </location>
    <ligand>
        <name>substrate</name>
    </ligand>
</feature>
<comment type="catalytic activity">
    <reaction evidence="8 9">
        <text>(R)-4'-phosphopantetheine + ATP + H(+) = 3'-dephospho-CoA + diphosphate</text>
        <dbReference type="Rhea" id="RHEA:19801"/>
        <dbReference type="ChEBI" id="CHEBI:15378"/>
        <dbReference type="ChEBI" id="CHEBI:30616"/>
        <dbReference type="ChEBI" id="CHEBI:33019"/>
        <dbReference type="ChEBI" id="CHEBI:57328"/>
        <dbReference type="ChEBI" id="CHEBI:61723"/>
        <dbReference type="EC" id="2.7.7.3"/>
    </reaction>
</comment>
<dbReference type="InterPro" id="IPR004821">
    <property type="entry name" value="Cyt_trans-like"/>
</dbReference>
<feature type="binding site" evidence="9">
    <location>
        <begin position="89"/>
        <end position="91"/>
    </location>
    <ligand>
        <name>ATP</name>
        <dbReference type="ChEBI" id="CHEBI:30616"/>
    </ligand>
</feature>
<evidence type="ECO:0000256" key="4">
    <source>
        <dbReference type="ARBA" id="ARBA00022741"/>
    </source>
</evidence>
<comment type="function">
    <text evidence="9">Reversibly transfers an adenylyl group from ATP to 4'-phosphopantetheine, yielding dephospho-CoA (dPCoA) and pyrophosphate.</text>
</comment>
<dbReference type="SUPFAM" id="SSF52374">
    <property type="entry name" value="Nucleotidylyl transferase"/>
    <property type="match status" value="1"/>
</dbReference>
<comment type="cofactor">
    <cofactor evidence="9">
        <name>Mg(2+)</name>
        <dbReference type="ChEBI" id="CHEBI:18420"/>
    </cofactor>
</comment>
<dbReference type="Proteomes" id="UP000016057">
    <property type="component" value="Unassembled WGS sequence"/>
</dbReference>
<dbReference type="NCBIfam" id="TIGR01510">
    <property type="entry name" value="coaD_prev_kdtB"/>
    <property type="match status" value="1"/>
</dbReference>
<feature type="binding site" evidence="9">
    <location>
        <begin position="9"/>
        <end position="10"/>
    </location>
    <ligand>
        <name>ATP</name>
        <dbReference type="ChEBI" id="CHEBI:30616"/>
    </ligand>
</feature>
<dbReference type="InterPro" id="IPR001980">
    <property type="entry name" value="PPAT"/>
</dbReference>
<dbReference type="RefSeq" id="WP_009491952.1">
    <property type="nucleotide sequence ID" value="NZ_AMYT01000022.1"/>
</dbReference>
<sequence length="161" mass="18422">MTIAIYSGSFDPITLGHLDIIQRASQLFAKVIVVVTQNRNKSSWLSLEKRKNCVEKSVASFSNVQVIQNKDQLAVDIAKEYPNAVFLRGIRSMNDFENEWTLSQWNQELGGVDTLFLPAKKEYLTLSSTYVRELFSYGTQYQSYVPKEIWTELEAERGKNG</sequence>
<dbReference type="PANTHER" id="PTHR21342">
    <property type="entry name" value="PHOSPHOPANTETHEINE ADENYLYLTRANSFERASE"/>
    <property type="match status" value="1"/>
</dbReference>
<dbReference type="GO" id="GO:0005524">
    <property type="term" value="F:ATP binding"/>
    <property type="evidence" value="ECO:0007669"/>
    <property type="project" value="UniProtKB-KW"/>
</dbReference>
<evidence type="ECO:0000259" key="10">
    <source>
        <dbReference type="Pfam" id="PF01467"/>
    </source>
</evidence>
<reference evidence="11 12" key="1">
    <citation type="journal article" date="2013" name="Genome Announc.">
        <title>Draft Genome Sequence of Catellicoccus marimammalium, a Novel Species Commonly Found in Gull Feces.</title>
        <authorList>
            <person name="Weigand M.R."/>
            <person name="Ryu H."/>
            <person name="Bozcek L."/>
            <person name="Konstantinidis K.T."/>
            <person name="Santo Domingo J.W."/>
        </authorList>
    </citation>
    <scope>NUCLEOTIDE SEQUENCE [LARGE SCALE GENOMIC DNA]</scope>
    <source>
        <strain evidence="11 12">M35/04/3</strain>
    </source>
</reference>
<comment type="caution">
    <text evidence="11">The sequence shown here is derived from an EMBL/GenBank/DDBJ whole genome shotgun (WGS) entry which is preliminary data.</text>
</comment>
<dbReference type="PATRIC" id="fig|1234409.3.peg.1103"/>
<dbReference type="Gene3D" id="3.40.50.620">
    <property type="entry name" value="HUPs"/>
    <property type="match status" value="1"/>
</dbReference>
<name>K8ZMN6_9ENTE</name>
<evidence type="ECO:0000256" key="8">
    <source>
        <dbReference type="ARBA" id="ARBA00029346"/>
    </source>
</evidence>
<evidence type="ECO:0000313" key="11">
    <source>
        <dbReference type="EMBL" id="EKU26876.1"/>
    </source>
</evidence>
<evidence type="ECO:0000256" key="5">
    <source>
        <dbReference type="ARBA" id="ARBA00022840"/>
    </source>
</evidence>
<dbReference type="GO" id="GO:0015937">
    <property type="term" value="P:coenzyme A biosynthetic process"/>
    <property type="evidence" value="ECO:0007669"/>
    <property type="project" value="UniProtKB-UniRule"/>
</dbReference>
<keyword evidence="1 9" id="KW-0963">Cytoplasm</keyword>
<keyword evidence="6 9" id="KW-0460">Magnesium</keyword>
<feature type="binding site" evidence="9">
    <location>
        <position position="17"/>
    </location>
    <ligand>
        <name>ATP</name>
        <dbReference type="ChEBI" id="CHEBI:30616"/>
    </ligand>
</feature>
<organism evidence="11 12">
    <name type="scientific">Catellicoccus marimammalium M35/04/3</name>
    <dbReference type="NCBI Taxonomy" id="1234409"/>
    <lineage>
        <taxon>Bacteria</taxon>
        <taxon>Bacillati</taxon>
        <taxon>Bacillota</taxon>
        <taxon>Bacilli</taxon>
        <taxon>Lactobacillales</taxon>
        <taxon>Enterococcaceae</taxon>
        <taxon>Catellicoccus</taxon>
    </lineage>
</organism>
<evidence type="ECO:0000256" key="3">
    <source>
        <dbReference type="ARBA" id="ARBA00022695"/>
    </source>
</evidence>
<dbReference type="PANTHER" id="PTHR21342:SF1">
    <property type="entry name" value="PHOSPHOPANTETHEINE ADENYLYLTRANSFERASE"/>
    <property type="match status" value="1"/>
</dbReference>
<feature type="binding site" evidence="9">
    <location>
        <position position="74"/>
    </location>
    <ligand>
        <name>substrate</name>
    </ligand>
</feature>
<keyword evidence="7 9" id="KW-0173">Coenzyme A biosynthesis</keyword>
<comment type="similarity">
    <text evidence="9">Belongs to the bacterial CoaD family.</text>
</comment>
<keyword evidence="2 9" id="KW-0808">Transferase</keyword>
<dbReference type="Pfam" id="PF01467">
    <property type="entry name" value="CTP_transf_like"/>
    <property type="match status" value="1"/>
</dbReference>
<feature type="domain" description="Cytidyltransferase-like" evidence="10">
    <location>
        <begin position="5"/>
        <end position="133"/>
    </location>
</feature>
<evidence type="ECO:0000256" key="6">
    <source>
        <dbReference type="ARBA" id="ARBA00022842"/>
    </source>
</evidence>
<dbReference type="UniPathway" id="UPA00241">
    <property type="reaction ID" value="UER00355"/>
</dbReference>
<dbReference type="GO" id="GO:0004595">
    <property type="term" value="F:pantetheine-phosphate adenylyltransferase activity"/>
    <property type="evidence" value="ECO:0007669"/>
    <property type="project" value="UniProtKB-UniRule"/>
</dbReference>
<dbReference type="STRING" id="1234409.C683_1151"/>
<accession>K8ZMN6</accession>
<dbReference type="eggNOG" id="COG0669">
    <property type="taxonomic scope" value="Bacteria"/>
</dbReference>
<keyword evidence="4 9" id="KW-0547">Nucleotide-binding</keyword>
<dbReference type="EMBL" id="AMYT01000022">
    <property type="protein sequence ID" value="EKU26876.1"/>
    <property type="molecule type" value="Genomic_DNA"/>
</dbReference>
<keyword evidence="5 9" id="KW-0067">ATP-binding</keyword>
<gene>
    <name evidence="9" type="primary">coaD</name>
    <name evidence="11" type="ORF">C683_1151</name>
</gene>
<feature type="binding site" evidence="9">
    <location>
        <begin position="123"/>
        <end position="129"/>
    </location>
    <ligand>
        <name>ATP</name>
        <dbReference type="ChEBI" id="CHEBI:30616"/>
    </ligand>
</feature>
<dbReference type="NCBIfam" id="TIGR00125">
    <property type="entry name" value="cyt_tran_rel"/>
    <property type="match status" value="1"/>
</dbReference>
<feature type="binding site" evidence="9">
    <location>
        <position position="9"/>
    </location>
    <ligand>
        <name>substrate</name>
    </ligand>
</feature>
<dbReference type="HAMAP" id="MF_00151">
    <property type="entry name" value="PPAT_bact"/>
    <property type="match status" value="1"/>
</dbReference>
<comment type="pathway">
    <text evidence="9">Cofactor biosynthesis; coenzyme A biosynthesis; CoA from (R)-pantothenate: step 4/5.</text>
</comment>